<keyword evidence="3" id="KW-1185">Reference proteome</keyword>
<evidence type="ECO:0000256" key="1">
    <source>
        <dbReference type="SAM" id="Coils"/>
    </source>
</evidence>
<dbReference type="EMBL" id="JAFJYH010000037">
    <property type="protein sequence ID" value="KAG4423230.1"/>
    <property type="molecule type" value="Genomic_DNA"/>
</dbReference>
<name>A0A8H8BT83_9HELO</name>
<reference evidence="2" key="1">
    <citation type="submission" date="2021-02" db="EMBL/GenBank/DDBJ databases">
        <title>Genome sequence Cadophora malorum strain M34.</title>
        <authorList>
            <person name="Stefanovic E."/>
            <person name="Vu D."/>
            <person name="Scully C."/>
            <person name="Dijksterhuis J."/>
            <person name="Roader J."/>
            <person name="Houbraken J."/>
        </authorList>
    </citation>
    <scope>NUCLEOTIDE SEQUENCE</scope>
    <source>
        <strain evidence="2">M34</strain>
    </source>
</reference>
<dbReference type="Proteomes" id="UP000664132">
    <property type="component" value="Unassembled WGS sequence"/>
</dbReference>
<protein>
    <submittedName>
        <fullName evidence="2">Uncharacterized protein</fullName>
    </submittedName>
</protein>
<organism evidence="2 3">
    <name type="scientific">Cadophora malorum</name>
    <dbReference type="NCBI Taxonomy" id="108018"/>
    <lineage>
        <taxon>Eukaryota</taxon>
        <taxon>Fungi</taxon>
        <taxon>Dikarya</taxon>
        <taxon>Ascomycota</taxon>
        <taxon>Pezizomycotina</taxon>
        <taxon>Leotiomycetes</taxon>
        <taxon>Helotiales</taxon>
        <taxon>Ploettnerulaceae</taxon>
        <taxon>Cadophora</taxon>
    </lineage>
</organism>
<evidence type="ECO:0000313" key="3">
    <source>
        <dbReference type="Proteomes" id="UP000664132"/>
    </source>
</evidence>
<dbReference type="AlphaFoldDB" id="A0A8H8BT83"/>
<evidence type="ECO:0000313" key="2">
    <source>
        <dbReference type="EMBL" id="KAG4423230.1"/>
    </source>
</evidence>
<keyword evidence="1" id="KW-0175">Coiled coil</keyword>
<feature type="coiled-coil region" evidence="1">
    <location>
        <begin position="1"/>
        <end position="46"/>
    </location>
</feature>
<sequence>MLKAEDQEIQHMEEVNELNEKHQVEIKSLKQENEELKHIAQAQKTEIRTQEHLVQVGAAVRLQAAEGTVGNLDPYSKYKDSYFKDLYTLSFSECSEHLNDDFRSYPLKKLEICEMSGTMTSLTGFSAAHKYEDKGLLNNFQALAIAADEEWAKQICHLWPDHQRRLNTANNWPPLEMIIREMRTIVEDSVERLCSRTSNSQFNPGRDWSTIWLGFSFLELASFEQNHLGHS</sequence>
<proteinExistence type="predicted"/>
<comment type="caution">
    <text evidence="2">The sequence shown here is derived from an EMBL/GenBank/DDBJ whole genome shotgun (WGS) entry which is preliminary data.</text>
</comment>
<accession>A0A8H8BT83</accession>
<gene>
    <name evidence="2" type="ORF">IFR04_003596</name>
</gene>
<dbReference type="OrthoDB" id="3564314at2759"/>